<keyword evidence="5" id="KW-1185">Reference proteome</keyword>
<keyword evidence="2" id="KW-0472">Membrane</keyword>
<gene>
    <name evidence="4" type="ORF">F4556_004845</name>
</gene>
<dbReference type="Pfam" id="PF13399">
    <property type="entry name" value="LytR_C"/>
    <property type="match status" value="1"/>
</dbReference>
<feature type="domain" description="LytR/CpsA/Psr regulator C-terminal" evidence="3">
    <location>
        <begin position="449"/>
        <end position="536"/>
    </location>
</feature>
<comment type="caution">
    <text evidence="4">The sequence shown here is derived from an EMBL/GenBank/DDBJ whole genome shotgun (WGS) entry which is preliminary data.</text>
</comment>
<feature type="compositionally biased region" description="Low complexity" evidence="1">
    <location>
        <begin position="10"/>
        <end position="82"/>
    </location>
</feature>
<feature type="compositionally biased region" description="Pro residues" evidence="1">
    <location>
        <begin position="83"/>
        <end position="107"/>
    </location>
</feature>
<sequence>MTGPEERGNQEWYPQQEPYQEYQQQPQPQVYYDAYGQPQQYVQDPYQQQQYYQQQPQPQVYYDAYGQPQQYVQDPYQQQPEYQQPPAPPVQPAPVQPVQPVRPPVAEPPVAAVPPQARKAAAPEPDYPTGEFTFVDEEAEQSEDVIDWLKFAESRTERRDERRRKLRNRLVGAALVLVLAAGGTAGYLWWQGDLGGPGSAAKAAGGRTVNVVHLRDLQGKVTSALLVNDQSGQKASVLLLPDTLKLPGSGVSATEQLGKSLDATGASGTREGLSTVLGAPVAGTWRLDTPYLLLLVAHLGGIRVDTNVAVRKDNQPAGKELAPAGKAVSLTAEAAVAYATYQAPGETADAQLARFGQVLDAILRVMPTDLKEAQDLVHRVGAVPDPSLPEPALAGVLVQLAQYTKDSHLTVGALSVQPDGTLDEATAGKQVKDVLGGTVKSAAAASKFTRVSVLNGSGVDASADAAGSQVTNSGLELLPSGTKVPVQPASEIRYTDDAKLAAAQQLAISLGLKDTAVKKVTTAQNADLVLVLGKDYQPPKPQ</sequence>
<evidence type="ECO:0000256" key="2">
    <source>
        <dbReference type="SAM" id="Phobius"/>
    </source>
</evidence>
<dbReference type="InterPro" id="IPR050922">
    <property type="entry name" value="LytR/CpsA/Psr_CW_biosynth"/>
</dbReference>
<evidence type="ECO:0000313" key="4">
    <source>
        <dbReference type="EMBL" id="MBB4949310.1"/>
    </source>
</evidence>
<accession>A0A7W7SF50</accession>
<dbReference type="InterPro" id="IPR027381">
    <property type="entry name" value="LytR/CpsA/Psr_C"/>
</dbReference>
<dbReference type="EMBL" id="JACHJR010000001">
    <property type="protein sequence ID" value="MBB4949310.1"/>
    <property type="molecule type" value="Genomic_DNA"/>
</dbReference>
<keyword evidence="2" id="KW-1133">Transmembrane helix</keyword>
<feature type="compositionally biased region" description="Low complexity" evidence="1">
    <location>
        <begin position="108"/>
        <end position="123"/>
    </location>
</feature>
<protein>
    <recommendedName>
        <fullName evidence="3">LytR/CpsA/Psr regulator C-terminal domain-containing protein</fullName>
    </recommendedName>
</protein>
<evidence type="ECO:0000313" key="5">
    <source>
        <dbReference type="Proteomes" id="UP000573327"/>
    </source>
</evidence>
<dbReference type="PANTHER" id="PTHR33392:SF6">
    <property type="entry name" value="POLYISOPRENYL-TEICHOIC ACID--PEPTIDOGLYCAN TEICHOIC ACID TRANSFERASE TAGU"/>
    <property type="match status" value="1"/>
</dbReference>
<dbReference type="Proteomes" id="UP000573327">
    <property type="component" value="Unassembled WGS sequence"/>
</dbReference>
<feature type="transmembrane region" description="Helical" evidence="2">
    <location>
        <begin position="170"/>
        <end position="190"/>
    </location>
</feature>
<dbReference type="Gene3D" id="3.30.70.2390">
    <property type="match status" value="1"/>
</dbReference>
<evidence type="ECO:0000256" key="1">
    <source>
        <dbReference type="SAM" id="MobiDB-lite"/>
    </source>
</evidence>
<reference evidence="4 5" key="1">
    <citation type="submission" date="2020-08" db="EMBL/GenBank/DDBJ databases">
        <title>Sequencing the genomes of 1000 actinobacteria strains.</title>
        <authorList>
            <person name="Klenk H.-P."/>
        </authorList>
    </citation>
    <scope>NUCLEOTIDE SEQUENCE [LARGE SCALE GENOMIC DNA]</scope>
    <source>
        <strain evidence="4 5">DSM 44786</strain>
    </source>
</reference>
<dbReference type="PANTHER" id="PTHR33392">
    <property type="entry name" value="POLYISOPRENYL-TEICHOIC ACID--PEPTIDOGLYCAN TEICHOIC ACID TRANSFERASE TAGU"/>
    <property type="match status" value="1"/>
</dbReference>
<feature type="region of interest" description="Disordered" evidence="1">
    <location>
        <begin position="1"/>
        <end position="131"/>
    </location>
</feature>
<dbReference type="AlphaFoldDB" id="A0A7W7SF50"/>
<organism evidence="4 5">
    <name type="scientific">Kitasatospora gansuensis</name>
    <dbReference type="NCBI Taxonomy" id="258050"/>
    <lineage>
        <taxon>Bacteria</taxon>
        <taxon>Bacillati</taxon>
        <taxon>Actinomycetota</taxon>
        <taxon>Actinomycetes</taxon>
        <taxon>Kitasatosporales</taxon>
        <taxon>Streptomycetaceae</taxon>
        <taxon>Kitasatospora</taxon>
    </lineage>
</organism>
<dbReference type="Gene3D" id="3.40.630.190">
    <property type="entry name" value="LCP protein"/>
    <property type="match status" value="1"/>
</dbReference>
<name>A0A7W7SF50_9ACTN</name>
<proteinExistence type="predicted"/>
<keyword evidence="2" id="KW-0812">Transmembrane</keyword>
<dbReference type="RefSeq" id="WP_184919546.1">
    <property type="nucleotide sequence ID" value="NZ_JACHJR010000001.1"/>
</dbReference>
<evidence type="ECO:0000259" key="3">
    <source>
        <dbReference type="Pfam" id="PF13399"/>
    </source>
</evidence>